<dbReference type="PaxDb" id="4113-PGSC0003DMT400087325"/>
<dbReference type="Gramene" id="PGSC0003DMT400087325">
    <property type="protein sequence ID" value="PGSC0003DMT400087325"/>
    <property type="gene ID" value="PGSC0003DMG400036896"/>
</dbReference>
<name>M1DDL8_SOLTU</name>
<dbReference type="Proteomes" id="UP000011115">
    <property type="component" value="Unassembled WGS sequence"/>
</dbReference>
<accession>M1DDL8</accession>
<proteinExistence type="predicted"/>
<dbReference type="EnsemblPlants" id="PGSC0003DMT400087325">
    <property type="protein sequence ID" value="PGSC0003DMT400087325"/>
    <property type="gene ID" value="PGSC0003DMG400036896"/>
</dbReference>
<evidence type="ECO:0000313" key="2">
    <source>
        <dbReference type="Proteomes" id="UP000011115"/>
    </source>
</evidence>
<reference evidence="2" key="1">
    <citation type="journal article" date="2011" name="Nature">
        <title>Genome sequence and analysis of the tuber crop potato.</title>
        <authorList>
            <consortium name="The Potato Genome Sequencing Consortium"/>
        </authorList>
    </citation>
    <scope>NUCLEOTIDE SEQUENCE [LARGE SCALE GENOMIC DNA]</scope>
    <source>
        <strain evidence="2">cv. DM1-3 516 R44</strain>
    </source>
</reference>
<evidence type="ECO:0000313" key="1">
    <source>
        <dbReference type="EnsemblPlants" id="PGSC0003DMT400087325"/>
    </source>
</evidence>
<organism evidence="1 2">
    <name type="scientific">Solanum tuberosum</name>
    <name type="common">Potato</name>
    <dbReference type="NCBI Taxonomy" id="4113"/>
    <lineage>
        <taxon>Eukaryota</taxon>
        <taxon>Viridiplantae</taxon>
        <taxon>Streptophyta</taxon>
        <taxon>Embryophyta</taxon>
        <taxon>Tracheophyta</taxon>
        <taxon>Spermatophyta</taxon>
        <taxon>Magnoliopsida</taxon>
        <taxon>eudicotyledons</taxon>
        <taxon>Gunneridae</taxon>
        <taxon>Pentapetalae</taxon>
        <taxon>asterids</taxon>
        <taxon>lamiids</taxon>
        <taxon>Solanales</taxon>
        <taxon>Solanaceae</taxon>
        <taxon>Solanoideae</taxon>
        <taxon>Solaneae</taxon>
        <taxon>Solanum</taxon>
    </lineage>
</organism>
<sequence>MMRHVMFYDVEVFAGECFNVEVFAIECCDVEGFREKIQEEKKFKVPSVHPRFRQEPSSLRFRARTRVIFFFFFFLSYQWRLVEGSERIADWIGDLPFGHLHRRFAKPSTYSGSIALDDMALHRATVRRLADCSFISPTRFSLLGLGTLEH</sequence>
<dbReference type="AlphaFoldDB" id="M1DDL8"/>
<dbReference type="HOGENOM" id="CLU_1743722_0_0_1"/>
<protein>
    <submittedName>
        <fullName evidence="1">Uncharacterized protein</fullName>
    </submittedName>
</protein>
<reference evidence="1" key="2">
    <citation type="submission" date="2015-06" db="UniProtKB">
        <authorList>
            <consortium name="EnsemblPlants"/>
        </authorList>
    </citation>
    <scope>IDENTIFICATION</scope>
    <source>
        <strain evidence="1">DM1-3 516 R44</strain>
    </source>
</reference>
<keyword evidence="2" id="KW-1185">Reference proteome</keyword>
<dbReference type="InParanoid" id="M1DDL8"/>